<reference evidence="3 4" key="1">
    <citation type="journal article" date="2013" name="BMC Genomics">
        <title>Reconstruction of the lipid metabolism for the microalga Monoraphidium neglectum from its genome sequence reveals characteristics suitable for biofuel production.</title>
        <authorList>
            <person name="Bogen C."/>
            <person name="Al-Dilaimi A."/>
            <person name="Albersmeier A."/>
            <person name="Wichmann J."/>
            <person name="Grundmann M."/>
            <person name="Rupp O."/>
            <person name="Lauersen K.J."/>
            <person name="Blifernez-Klassen O."/>
            <person name="Kalinowski J."/>
            <person name="Goesmann A."/>
            <person name="Mussgnug J.H."/>
            <person name="Kruse O."/>
        </authorList>
    </citation>
    <scope>NUCLEOTIDE SEQUENCE [LARGE SCALE GENOMIC DNA]</scope>
    <source>
        <strain evidence="3 4">SAG 48.87</strain>
    </source>
</reference>
<accession>A0A0D2N1B0</accession>
<organism evidence="3 4">
    <name type="scientific">Monoraphidium neglectum</name>
    <dbReference type="NCBI Taxonomy" id="145388"/>
    <lineage>
        <taxon>Eukaryota</taxon>
        <taxon>Viridiplantae</taxon>
        <taxon>Chlorophyta</taxon>
        <taxon>core chlorophytes</taxon>
        <taxon>Chlorophyceae</taxon>
        <taxon>CS clade</taxon>
        <taxon>Sphaeropleales</taxon>
        <taxon>Selenastraceae</taxon>
        <taxon>Monoraphidium</taxon>
    </lineage>
</organism>
<proteinExistence type="predicted"/>
<dbReference type="GeneID" id="25740778"/>
<protein>
    <submittedName>
        <fullName evidence="3">Uncharacterized protein</fullName>
    </submittedName>
</protein>
<dbReference type="KEGG" id="mng:MNEG_7902"/>
<keyword evidence="1" id="KW-0175">Coiled coil</keyword>
<feature type="coiled-coil region" evidence="1">
    <location>
        <begin position="258"/>
        <end position="292"/>
    </location>
</feature>
<dbReference type="EMBL" id="KK101663">
    <property type="protein sequence ID" value="KIZ00061.1"/>
    <property type="molecule type" value="Genomic_DNA"/>
</dbReference>
<name>A0A0D2N1B0_9CHLO</name>
<keyword evidence="4" id="KW-1185">Reference proteome</keyword>
<evidence type="ECO:0000256" key="1">
    <source>
        <dbReference type="SAM" id="Coils"/>
    </source>
</evidence>
<sequence length="373" mass="39013">MAARNQRLLLRELENDLLIKQSDVESLTQRQARLRARSHAARAVLSQCEALLALAAALQRDPPDNGGSSGSGDTTPAPKGNSSPPVSWDDQLAAHMQELNREWVDSEWAGDNVTACMVGGGVAAAATAAAATHEQPICLGWSPGRAAQAAATAELTTAGLRSKLQEFACNAGRLLLRIRHAAPDAADARCQLASRRCEVLGLIALIAVRPPAGLWPLTAVQLAPLDGSAGAGVAAAEAHWRFAAAQLALEDSQREYVKALLESDAARARRTAARLQELLLESAARAEDTEAQECLLRELERLLASDRVCGTAVVLALYGTLLSAEQSAAFSVASWPHAASRGALASLLLSNGGSEATEVEEVAAACEGGLKMA</sequence>
<dbReference type="Proteomes" id="UP000054498">
    <property type="component" value="Unassembled WGS sequence"/>
</dbReference>
<dbReference type="RefSeq" id="XP_013899080.1">
    <property type="nucleotide sequence ID" value="XM_014043626.1"/>
</dbReference>
<evidence type="ECO:0000313" key="4">
    <source>
        <dbReference type="Proteomes" id="UP000054498"/>
    </source>
</evidence>
<feature type="region of interest" description="Disordered" evidence="2">
    <location>
        <begin position="59"/>
        <end position="88"/>
    </location>
</feature>
<gene>
    <name evidence="3" type="ORF">MNEG_7902</name>
</gene>
<evidence type="ECO:0000256" key="2">
    <source>
        <dbReference type="SAM" id="MobiDB-lite"/>
    </source>
</evidence>
<evidence type="ECO:0000313" key="3">
    <source>
        <dbReference type="EMBL" id="KIZ00061.1"/>
    </source>
</evidence>
<dbReference type="AlphaFoldDB" id="A0A0D2N1B0"/>